<sequence>MAGWRQHARLRSSYSCSVCNVILNSIEQYHAHLQGSKHQNKWEPRQSPSMPPEGATEGAGAAQSLLPFTALLLNERTLFCRSVSGLMLSQCRGFSHSKHEHTKGAWAGDVTGLTPVGLSQECPRGRLGDTRPRIRGGRAGGSGHRALPGQR</sequence>
<evidence type="ECO:0000256" key="4">
    <source>
        <dbReference type="ARBA" id="ARBA00022771"/>
    </source>
</evidence>
<dbReference type="PANTHER" id="PTHR46144:SF2">
    <property type="entry name" value="ZINC FINGER MATRIN-TYPE PROTEIN 4"/>
    <property type="match status" value="1"/>
</dbReference>
<dbReference type="Pfam" id="PF12874">
    <property type="entry name" value="zf-met"/>
    <property type="match status" value="1"/>
</dbReference>
<evidence type="ECO:0000256" key="6">
    <source>
        <dbReference type="ARBA" id="ARBA00023242"/>
    </source>
</evidence>
<keyword evidence="3" id="KW-0677">Repeat</keyword>
<dbReference type="PANTHER" id="PTHR46144">
    <property type="entry name" value="ZINC FINGER PROTEIN 385B-LIKE"/>
    <property type="match status" value="1"/>
</dbReference>
<feature type="region of interest" description="Disordered" evidence="7">
    <location>
        <begin position="35"/>
        <end position="60"/>
    </location>
</feature>
<dbReference type="InterPro" id="IPR051868">
    <property type="entry name" value="ZN346_ZMAT4"/>
</dbReference>
<name>A0A8T2P0L1_9TELE</name>
<dbReference type="AlphaFoldDB" id="A0A8T2P0L1"/>
<dbReference type="SMART" id="SM00451">
    <property type="entry name" value="ZnF_U1"/>
    <property type="match status" value="1"/>
</dbReference>
<gene>
    <name evidence="9" type="ORF">JZ751_007953</name>
</gene>
<keyword evidence="2" id="KW-0479">Metal-binding</keyword>
<evidence type="ECO:0000259" key="8">
    <source>
        <dbReference type="PROSITE" id="PS00028"/>
    </source>
</evidence>
<feature type="domain" description="C2H2-type" evidence="8">
    <location>
        <begin position="16"/>
        <end position="38"/>
    </location>
</feature>
<dbReference type="GO" id="GO:0005634">
    <property type="term" value="C:nucleus"/>
    <property type="evidence" value="ECO:0007669"/>
    <property type="project" value="UniProtKB-SubCell"/>
</dbReference>
<proteinExistence type="predicted"/>
<dbReference type="InterPro" id="IPR013087">
    <property type="entry name" value="Znf_C2H2_type"/>
</dbReference>
<evidence type="ECO:0000256" key="2">
    <source>
        <dbReference type="ARBA" id="ARBA00022723"/>
    </source>
</evidence>
<comment type="caution">
    <text evidence="9">The sequence shown here is derived from an EMBL/GenBank/DDBJ whole genome shotgun (WGS) entry which is preliminary data.</text>
</comment>
<organism evidence="9 10">
    <name type="scientific">Albula glossodonta</name>
    <name type="common">roundjaw bonefish</name>
    <dbReference type="NCBI Taxonomy" id="121402"/>
    <lineage>
        <taxon>Eukaryota</taxon>
        <taxon>Metazoa</taxon>
        <taxon>Chordata</taxon>
        <taxon>Craniata</taxon>
        <taxon>Vertebrata</taxon>
        <taxon>Euteleostomi</taxon>
        <taxon>Actinopterygii</taxon>
        <taxon>Neopterygii</taxon>
        <taxon>Teleostei</taxon>
        <taxon>Albuliformes</taxon>
        <taxon>Albulidae</taxon>
        <taxon>Albula</taxon>
    </lineage>
</organism>
<keyword evidence="4" id="KW-0863">Zinc-finger</keyword>
<feature type="compositionally biased region" description="Basic and acidic residues" evidence="7">
    <location>
        <begin position="123"/>
        <end position="132"/>
    </location>
</feature>
<accession>A0A8T2P0L1</accession>
<feature type="region of interest" description="Disordered" evidence="7">
    <location>
        <begin position="122"/>
        <end position="151"/>
    </location>
</feature>
<keyword evidence="5" id="KW-0862">Zinc</keyword>
<dbReference type="PROSITE" id="PS00028">
    <property type="entry name" value="ZINC_FINGER_C2H2_1"/>
    <property type="match status" value="1"/>
</dbReference>
<dbReference type="InterPro" id="IPR036236">
    <property type="entry name" value="Znf_C2H2_sf"/>
</dbReference>
<evidence type="ECO:0000256" key="7">
    <source>
        <dbReference type="SAM" id="MobiDB-lite"/>
    </source>
</evidence>
<dbReference type="GO" id="GO:0008270">
    <property type="term" value="F:zinc ion binding"/>
    <property type="evidence" value="ECO:0007669"/>
    <property type="project" value="UniProtKB-KW"/>
</dbReference>
<evidence type="ECO:0000256" key="1">
    <source>
        <dbReference type="ARBA" id="ARBA00004123"/>
    </source>
</evidence>
<dbReference type="OrthoDB" id="1925236at2759"/>
<keyword evidence="10" id="KW-1185">Reference proteome</keyword>
<keyword evidence="6" id="KW-0539">Nucleus</keyword>
<evidence type="ECO:0000313" key="10">
    <source>
        <dbReference type="Proteomes" id="UP000824540"/>
    </source>
</evidence>
<evidence type="ECO:0000256" key="3">
    <source>
        <dbReference type="ARBA" id="ARBA00022737"/>
    </source>
</evidence>
<dbReference type="InterPro" id="IPR003604">
    <property type="entry name" value="Matrin/U1-like-C_Znf_C2H2"/>
</dbReference>
<dbReference type="Proteomes" id="UP000824540">
    <property type="component" value="Unassembled WGS sequence"/>
</dbReference>
<dbReference type="EMBL" id="JAFBMS010000016">
    <property type="protein sequence ID" value="KAG9346135.1"/>
    <property type="molecule type" value="Genomic_DNA"/>
</dbReference>
<dbReference type="Gene3D" id="3.30.160.60">
    <property type="entry name" value="Classic Zinc Finger"/>
    <property type="match status" value="1"/>
</dbReference>
<protein>
    <recommendedName>
        <fullName evidence="8">C2H2-type domain-containing protein</fullName>
    </recommendedName>
</protein>
<dbReference type="GO" id="GO:0003676">
    <property type="term" value="F:nucleic acid binding"/>
    <property type="evidence" value="ECO:0007669"/>
    <property type="project" value="InterPro"/>
</dbReference>
<evidence type="ECO:0000313" key="9">
    <source>
        <dbReference type="EMBL" id="KAG9346135.1"/>
    </source>
</evidence>
<reference evidence="9" key="1">
    <citation type="thesis" date="2021" institute="BYU ScholarsArchive" country="Provo, UT, USA">
        <title>Applications of and Algorithms for Genome Assembly and Genomic Analyses with an Emphasis on Marine Teleosts.</title>
        <authorList>
            <person name="Pickett B.D."/>
        </authorList>
    </citation>
    <scope>NUCLEOTIDE SEQUENCE</scope>
    <source>
        <strain evidence="9">HI-2016</strain>
    </source>
</reference>
<evidence type="ECO:0000256" key="5">
    <source>
        <dbReference type="ARBA" id="ARBA00022833"/>
    </source>
</evidence>
<comment type="subcellular location">
    <subcellularLocation>
        <location evidence="1">Nucleus</location>
    </subcellularLocation>
</comment>
<dbReference type="SUPFAM" id="SSF57667">
    <property type="entry name" value="beta-beta-alpha zinc fingers"/>
    <property type="match status" value="1"/>
</dbReference>